<feature type="transmembrane region" description="Helical" evidence="7">
    <location>
        <begin position="310"/>
        <end position="330"/>
    </location>
</feature>
<name>A0A1P8WN01_9PLAN</name>
<dbReference type="OrthoDB" id="6111975at2"/>
<dbReference type="InterPro" id="IPR017441">
    <property type="entry name" value="Protein_kinase_ATP_BS"/>
</dbReference>
<evidence type="ECO:0000256" key="1">
    <source>
        <dbReference type="ARBA" id="ARBA00022679"/>
    </source>
</evidence>
<accession>A0A1P8WN01</accession>
<dbReference type="InterPro" id="IPR000719">
    <property type="entry name" value="Prot_kinase_dom"/>
</dbReference>
<feature type="domain" description="Protein kinase" evidence="8">
    <location>
        <begin position="35"/>
        <end position="311"/>
    </location>
</feature>
<evidence type="ECO:0000256" key="7">
    <source>
        <dbReference type="SAM" id="Phobius"/>
    </source>
</evidence>
<reference evidence="9 10" key="1">
    <citation type="journal article" date="2016" name="Front. Microbiol.">
        <title>Fuerstia marisgermanicae gen. nov., sp. nov., an Unusual Member of the Phylum Planctomycetes from the German Wadden Sea.</title>
        <authorList>
            <person name="Kohn T."/>
            <person name="Heuer A."/>
            <person name="Jogler M."/>
            <person name="Vollmers J."/>
            <person name="Boedeker C."/>
            <person name="Bunk B."/>
            <person name="Rast P."/>
            <person name="Borchert D."/>
            <person name="Glockner I."/>
            <person name="Freese H.M."/>
            <person name="Klenk H.P."/>
            <person name="Overmann J."/>
            <person name="Kaster A.K."/>
            <person name="Rohde M."/>
            <person name="Wiegand S."/>
            <person name="Jogler C."/>
        </authorList>
    </citation>
    <scope>NUCLEOTIDE SEQUENCE [LARGE SCALE GENOMIC DNA]</scope>
    <source>
        <strain evidence="9 10">NH11</strain>
    </source>
</reference>
<keyword evidence="3 9" id="KW-0418">Kinase</keyword>
<feature type="binding site" evidence="5">
    <location>
        <position position="64"/>
    </location>
    <ligand>
        <name>ATP</name>
        <dbReference type="ChEBI" id="CHEBI:30616"/>
    </ligand>
</feature>
<dbReference type="PROSITE" id="PS50011">
    <property type="entry name" value="PROTEIN_KINASE_DOM"/>
    <property type="match status" value="1"/>
</dbReference>
<dbReference type="Gene3D" id="3.30.450.20">
    <property type="entry name" value="PAS domain"/>
    <property type="match status" value="1"/>
</dbReference>
<evidence type="ECO:0000313" key="9">
    <source>
        <dbReference type="EMBL" id="APZ95430.1"/>
    </source>
</evidence>
<dbReference type="SUPFAM" id="SSF56112">
    <property type="entry name" value="Protein kinase-like (PK-like)"/>
    <property type="match status" value="1"/>
</dbReference>
<feature type="transmembrane region" description="Helical" evidence="7">
    <location>
        <begin position="685"/>
        <end position="704"/>
    </location>
</feature>
<dbReference type="Proteomes" id="UP000187735">
    <property type="component" value="Chromosome"/>
</dbReference>
<evidence type="ECO:0000256" key="2">
    <source>
        <dbReference type="ARBA" id="ARBA00022741"/>
    </source>
</evidence>
<keyword evidence="7" id="KW-1133">Transmembrane helix</keyword>
<dbReference type="PROSITE" id="PS00107">
    <property type="entry name" value="PROTEIN_KINASE_ATP"/>
    <property type="match status" value="1"/>
</dbReference>
<dbReference type="GO" id="GO:0004674">
    <property type="term" value="F:protein serine/threonine kinase activity"/>
    <property type="evidence" value="ECO:0007669"/>
    <property type="project" value="UniProtKB-EC"/>
</dbReference>
<dbReference type="InterPro" id="IPR008271">
    <property type="entry name" value="Ser/Thr_kinase_AS"/>
</dbReference>
<keyword evidence="2 5" id="KW-0547">Nucleotide-binding</keyword>
<evidence type="ECO:0000313" key="10">
    <source>
        <dbReference type="Proteomes" id="UP000187735"/>
    </source>
</evidence>
<dbReference type="InterPro" id="IPR045269">
    <property type="entry name" value="Atg1-like"/>
</dbReference>
<dbReference type="Pfam" id="PF00069">
    <property type="entry name" value="Pkinase"/>
    <property type="match status" value="1"/>
</dbReference>
<keyword evidence="4 5" id="KW-0067">ATP-binding</keyword>
<dbReference type="EMBL" id="CP017641">
    <property type="protein sequence ID" value="APZ95430.1"/>
    <property type="molecule type" value="Genomic_DNA"/>
</dbReference>
<feature type="region of interest" description="Disordered" evidence="6">
    <location>
        <begin position="1"/>
        <end position="29"/>
    </location>
</feature>
<keyword evidence="7" id="KW-0812">Transmembrane</keyword>
<dbReference type="GO" id="GO:0016020">
    <property type="term" value="C:membrane"/>
    <property type="evidence" value="ECO:0007669"/>
    <property type="project" value="TreeGrafter"/>
</dbReference>
<sequence length="728" mass="82188">MANPDQTEVQDDDEREGARRLSLQGNDPPSEIEGYSMLRRLGTGAYGTVWLAREDHTGRMVAIKYYPHRRGLNWSLLNREVEKLATLHSSRNIVRLLDVGWNAEPPYYVMEFVENGSLGAYLAAGPLGVEETVRIAQQVCGALIEAHGAGVLHCDLKPDNVLLDAQFQVRLCDFGQSRMSHEQSPALGTLYYMAPEQADLEAVPDARWDVYAVGALIYHMLTGQPPYREPEIQRQLESAESLQDRLQLYQQHICDTPPPDRHHAVKGVDRHLAAVVDQCLVDDPTVRLPNAQAILNLLAARERNRSRRPLLLLGVLGPILLMSAMVPIFVRALDRNIAEMEKNLVADAQERSLLTARSQANSLQTELEFRLLALKVVVNDQNIIKLLTELMKQPTDDVVAEMKLLHGKLFEERPEWMQVLDAAREEADDYNDSHGRSQDTSWFLTDAKGNQIWRRPFGKSLGENYAWRDYFHGLDFQYDKDKVPDDVVPIQEPHVSVAFISENTNRYMVGLSVPVRDPDGKVIGVFARTLHLGDLQTRLGQDIQGEDIQENDPTHVIALADMRTWQLVDHKWLDPDILTNRSSGEAEQLFAKLKLSDQTIEAVQQAIDTNQNLPQRRNVGIKQPSYQDPVGQLDDPTAREFSDEYIAAISTMKSDEMPWLVIVQESANQALRNVKVMAERATRQAWYAVLASILTMAGIWLFVWQALSRAKDSRDASAGDSRGDRMTD</sequence>
<keyword evidence="10" id="KW-1185">Reference proteome</keyword>
<dbReference type="STRING" id="1891926.Fuma_05088"/>
<dbReference type="PANTHER" id="PTHR24348:SF22">
    <property type="entry name" value="NON-SPECIFIC SERINE_THREONINE PROTEIN KINASE"/>
    <property type="match status" value="1"/>
</dbReference>
<evidence type="ECO:0000256" key="4">
    <source>
        <dbReference type="ARBA" id="ARBA00022840"/>
    </source>
</evidence>
<evidence type="ECO:0000256" key="3">
    <source>
        <dbReference type="ARBA" id="ARBA00022777"/>
    </source>
</evidence>
<dbReference type="GO" id="GO:0005776">
    <property type="term" value="C:autophagosome"/>
    <property type="evidence" value="ECO:0007669"/>
    <property type="project" value="TreeGrafter"/>
</dbReference>
<dbReference type="GO" id="GO:0005524">
    <property type="term" value="F:ATP binding"/>
    <property type="evidence" value="ECO:0007669"/>
    <property type="project" value="UniProtKB-UniRule"/>
</dbReference>
<evidence type="ECO:0000256" key="6">
    <source>
        <dbReference type="SAM" id="MobiDB-lite"/>
    </source>
</evidence>
<protein>
    <submittedName>
        <fullName evidence="9">Serine/threonine-protein kinase PrkC</fullName>
        <ecNumber evidence="9">2.7.11.1</ecNumber>
    </submittedName>
</protein>
<dbReference type="GO" id="GO:0000407">
    <property type="term" value="C:phagophore assembly site"/>
    <property type="evidence" value="ECO:0007669"/>
    <property type="project" value="TreeGrafter"/>
</dbReference>
<dbReference type="RefSeq" id="WP_077026590.1">
    <property type="nucleotide sequence ID" value="NZ_CP017641.1"/>
</dbReference>
<dbReference type="PROSITE" id="PS00108">
    <property type="entry name" value="PROTEIN_KINASE_ST"/>
    <property type="match status" value="1"/>
</dbReference>
<keyword evidence="1 9" id="KW-0808">Transferase</keyword>
<organism evidence="9 10">
    <name type="scientific">Fuerstiella marisgermanici</name>
    <dbReference type="NCBI Taxonomy" id="1891926"/>
    <lineage>
        <taxon>Bacteria</taxon>
        <taxon>Pseudomonadati</taxon>
        <taxon>Planctomycetota</taxon>
        <taxon>Planctomycetia</taxon>
        <taxon>Planctomycetales</taxon>
        <taxon>Planctomycetaceae</taxon>
        <taxon>Fuerstiella</taxon>
    </lineage>
</organism>
<dbReference type="SMART" id="SM00220">
    <property type="entry name" value="S_TKc"/>
    <property type="match status" value="1"/>
</dbReference>
<dbReference type="InterPro" id="IPR011009">
    <property type="entry name" value="Kinase-like_dom_sf"/>
</dbReference>
<dbReference type="EC" id="2.7.11.1" evidence="9"/>
<dbReference type="AlphaFoldDB" id="A0A1P8WN01"/>
<dbReference type="Gene3D" id="1.10.510.10">
    <property type="entry name" value="Transferase(Phosphotransferase) domain 1"/>
    <property type="match status" value="1"/>
</dbReference>
<dbReference type="CDD" id="cd12914">
    <property type="entry name" value="PDC1_DGC_like"/>
    <property type="match status" value="1"/>
</dbReference>
<evidence type="ECO:0000256" key="5">
    <source>
        <dbReference type="PROSITE-ProRule" id="PRU10141"/>
    </source>
</evidence>
<dbReference type="CDD" id="cd14014">
    <property type="entry name" value="STKc_PknB_like"/>
    <property type="match status" value="1"/>
</dbReference>
<dbReference type="KEGG" id="fmr:Fuma_05088"/>
<gene>
    <name evidence="9" type="primary">prkC_25</name>
    <name evidence="9" type="ORF">Fuma_05088</name>
</gene>
<keyword evidence="7" id="KW-0472">Membrane</keyword>
<proteinExistence type="predicted"/>
<dbReference type="PANTHER" id="PTHR24348">
    <property type="entry name" value="SERINE/THREONINE-PROTEIN KINASE UNC-51-RELATED"/>
    <property type="match status" value="1"/>
</dbReference>
<evidence type="ECO:0000259" key="8">
    <source>
        <dbReference type="PROSITE" id="PS50011"/>
    </source>
</evidence>
<dbReference type="GO" id="GO:0005829">
    <property type="term" value="C:cytosol"/>
    <property type="evidence" value="ECO:0007669"/>
    <property type="project" value="TreeGrafter"/>
</dbReference>